<dbReference type="Pfam" id="PF00005">
    <property type="entry name" value="ABC_tran"/>
    <property type="match status" value="1"/>
</dbReference>
<proteinExistence type="inferred from homology"/>
<dbReference type="SUPFAM" id="SSF52540">
    <property type="entry name" value="P-loop containing nucleoside triphosphate hydrolases"/>
    <property type="match status" value="1"/>
</dbReference>
<dbReference type="PANTHER" id="PTHR42711:SF5">
    <property type="entry name" value="ABC TRANSPORTER ATP-BINDING PROTEIN NATA"/>
    <property type="match status" value="1"/>
</dbReference>
<dbReference type="CDD" id="cd03230">
    <property type="entry name" value="ABC_DR_subfamily_A"/>
    <property type="match status" value="1"/>
</dbReference>
<evidence type="ECO:0000313" key="7">
    <source>
        <dbReference type="Proteomes" id="UP000531659"/>
    </source>
</evidence>
<dbReference type="PANTHER" id="PTHR42711">
    <property type="entry name" value="ABC TRANSPORTER ATP-BINDING PROTEIN"/>
    <property type="match status" value="1"/>
</dbReference>
<dbReference type="Gene3D" id="3.40.50.300">
    <property type="entry name" value="P-loop containing nucleotide triphosphate hydrolases"/>
    <property type="match status" value="1"/>
</dbReference>
<evidence type="ECO:0000256" key="4">
    <source>
        <dbReference type="ARBA" id="ARBA00022840"/>
    </source>
</evidence>
<evidence type="ECO:0000259" key="5">
    <source>
        <dbReference type="PROSITE" id="PS50893"/>
    </source>
</evidence>
<organism evidence="6 7">
    <name type="scientific">Clostridium estertheticum</name>
    <dbReference type="NCBI Taxonomy" id="238834"/>
    <lineage>
        <taxon>Bacteria</taxon>
        <taxon>Bacillati</taxon>
        <taxon>Bacillota</taxon>
        <taxon>Clostridia</taxon>
        <taxon>Eubacteriales</taxon>
        <taxon>Clostridiaceae</taxon>
        <taxon>Clostridium</taxon>
    </lineage>
</organism>
<name>A0A7Y3T1W0_9CLOT</name>
<dbReference type="InterPro" id="IPR003439">
    <property type="entry name" value="ABC_transporter-like_ATP-bd"/>
</dbReference>
<protein>
    <submittedName>
        <fullName evidence="6">ABC transporter ATP-binding protein</fullName>
    </submittedName>
</protein>
<dbReference type="AlphaFoldDB" id="A0A7Y3T1W0"/>
<keyword evidence="4 6" id="KW-0067">ATP-binding</keyword>
<sequence>MKTICVEGLTKRYKEKVVLDNISFELNKCDIVGYLGKNGSGKTTTINILVGLLKSEQGKISILNNDVNKDYARLYGKIGIMFDENGLYEKMTVRQNIEYFLKLYRVDIVKHQQFIDQLFEEINYNEIKDLQVKKLSKGMKRTVTLVRTLMLKPEILILDEPFDGVDIENRGKFIHLIKKYYQENQPTIMLTSHVMADIEELANRIMILKDSKIIVNDDMIRFKQRAKHRTINVLFDSEDKVTKAVDIIKDTYPTCTISSNECEIRIKTAQESVKQINMLLLNNNIDCSEVYQTQESLSDIYLELINE</sequence>
<dbReference type="InterPro" id="IPR003593">
    <property type="entry name" value="AAA+_ATPase"/>
</dbReference>
<dbReference type="InterPro" id="IPR027417">
    <property type="entry name" value="P-loop_NTPase"/>
</dbReference>
<dbReference type="InterPro" id="IPR050763">
    <property type="entry name" value="ABC_transporter_ATP-binding"/>
</dbReference>
<reference evidence="6 7" key="1">
    <citation type="submission" date="2020-05" db="EMBL/GenBank/DDBJ databases">
        <title>Complete genome of Clostridium estertheticum subspecies estertheticum, isolated from Vacuum packed lamb meat from New Zealand imported to Switzerland.</title>
        <authorList>
            <person name="Wambui J."/>
            <person name="Stevens M.J.A."/>
            <person name="Stephan R."/>
        </authorList>
    </citation>
    <scope>NUCLEOTIDE SEQUENCE [LARGE SCALE GENOMIC DNA]</scope>
    <source>
        <strain evidence="6 7">CEST001</strain>
    </source>
</reference>
<dbReference type="PROSITE" id="PS50893">
    <property type="entry name" value="ABC_TRANSPORTER_2"/>
    <property type="match status" value="1"/>
</dbReference>
<dbReference type="EMBL" id="JABEYB010000027">
    <property type="protein sequence ID" value="NNU78607.1"/>
    <property type="molecule type" value="Genomic_DNA"/>
</dbReference>
<dbReference type="SMART" id="SM00382">
    <property type="entry name" value="AAA"/>
    <property type="match status" value="1"/>
</dbReference>
<dbReference type="Proteomes" id="UP000531659">
    <property type="component" value="Unassembled WGS sequence"/>
</dbReference>
<dbReference type="GO" id="GO:0005524">
    <property type="term" value="F:ATP binding"/>
    <property type="evidence" value="ECO:0007669"/>
    <property type="project" value="UniProtKB-KW"/>
</dbReference>
<evidence type="ECO:0000256" key="3">
    <source>
        <dbReference type="ARBA" id="ARBA00022741"/>
    </source>
</evidence>
<comment type="caution">
    <text evidence="6">The sequence shown here is derived from an EMBL/GenBank/DDBJ whole genome shotgun (WGS) entry which is preliminary data.</text>
</comment>
<dbReference type="RefSeq" id="WP_171299152.1">
    <property type="nucleotide sequence ID" value="NZ_CP087101.1"/>
</dbReference>
<evidence type="ECO:0000313" key="6">
    <source>
        <dbReference type="EMBL" id="NNU78607.1"/>
    </source>
</evidence>
<gene>
    <name evidence="6" type="ORF">HLQ16_22205</name>
</gene>
<evidence type="ECO:0000256" key="2">
    <source>
        <dbReference type="ARBA" id="ARBA00022448"/>
    </source>
</evidence>
<feature type="domain" description="ABC transporter" evidence="5">
    <location>
        <begin position="4"/>
        <end position="235"/>
    </location>
</feature>
<keyword evidence="3" id="KW-0547">Nucleotide-binding</keyword>
<evidence type="ECO:0000256" key="1">
    <source>
        <dbReference type="ARBA" id="ARBA00005417"/>
    </source>
</evidence>
<keyword evidence="2" id="KW-0813">Transport</keyword>
<dbReference type="GO" id="GO:0016887">
    <property type="term" value="F:ATP hydrolysis activity"/>
    <property type="evidence" value="ECO:0007669"/>
    <property type="project" value="InterPro"/>
</dbReference>
<comment type="similarity">
    <text evidence="1">Belongs to the ABC transporter superfamily.</text>
</comment>
<accession>A0A7Y3T1W0</accession>